<dbReference type="GO" id="GO:0016410">
    <property type="term" value="F:N-acyltransferase activity"/>
    <property type="evidence" value="ECO:0007669"/>
    <property type="project" value="TreeGrafter"/>
</dbReference>
<sequence length="183" mass="21202">MLLFTTGLLSVRRLTEKDAQLLVQWLNNPEVLQYYEGRDRPHDADKVREHFYAEGEPVSRCIVLYAGKAIGYIQFYPISDMEYSVYGYDPQRDEVYGMDQFIGETSYWNRGIGTALIRAMVHYITNTIGATRVVMDPQAWNKRALACYEKCGFRKVKLLPDHECHEGALRDCWQVEYIAEGEA</sequence>
<dbReference type="PANTHER" id="PTHR31438">
    <property type="entry name" value="LYSINE N-ACYLTRANSFERASE C17G9.06C-RELATED"/>
    <property type="match status" value="1"/>
</dbReference>
<keyword evidence="4" id="KW-1185">Reference proteome</keyword>
<comment type="caution">
    <text evidence="3">The sequence shown here is derived from an EMBL/GenBank/DDBJ whole genome shotgun (WGS) entry which is preliminary data.</text>
</comment>
<dbReference type="RefSeq" id="WP_144842648.1">
    <property type="nucleotide sequence ID" value="NZ_VNJI01000002.1"/>
</dbReference>
<name>A0A559KH45_9BACL</name>
<dbReference type="PROSITE" id="PS51186">
    <property type="entry name" value="GNAT"/>
    <property type="match status" value="1"/>
</dbReference>
<dbReference type="OrthoDB" id="9795206at2"/>
<dbReference type="PANTHER" id="PTHR31438:SF1">
    <property type="entry name" value="LYSINE N-ACYLTRANSFERASE C17G9.06C-RELATED"/>
    <property type="match status" value="1"/>
</dbReference>
<dbReference type="InterPro" id="IPR000182">
    <property type="entry name" value="GNAT_dom"/>
</dbReference>
<accession>A0A559KH45</accession>
<dbReference type="Pfam" id="PF13523">
    <property type="entry name" value="Acetyltransf_8"/>
    <property type="match status" value="1"/>
</dbReference>
<feature type="domain" description="N-acetyltransferase" evidence="2">
    <location>
        <begin position="9"/>
        <end position="176"/>
    </location>
</feature>
<proteinExistence type="predicted"/>
<dbReference type="SUPFAM" id="SSF55729">
    <property type="entry name" value="Acyl-CoA N-acyltransferases (Nat)"/>
    <property type="match status" value="1"/>
</dbReference>
<dbReference type="Proteomes" id="UP000317036">
    <property type="component" value="Unassembled WGS sequence"/>
</dbReference>
<dbReference type="InterPro" id="IPR016181">
    <property type="entry name" value="Acyl_CoA_acyltransferase"/>
</dbReference>
<evidence type="ECO:0000313" key="4">
    <source>
        <dbReference type="Proteomes" id="UP000317036"/>
    </source>
</evidence>
<dbReference type="GO" id="GO:0046677">
    <property type="term" value="P:response to antibiotic"/>
    <property type="evidence" value="ECO:0007669"/>
    <property type="project" value="UniProtKB-KW"/>
</dbReference>
<reference evidence="3 4" key="1">
    <citation type="submission" date="2019-07" db="EMBL/GenBank/DDBJ databases">
        <authorList>
            <person name="Kim J."/>
        </authorList>
    </citation>
    <scope>NUCLEOTIDE SEQUENCE [LARGE SCALE GENOMIC DNA]</scope>
    <source>
        <strain evidence="3 4">JC52</strain>
    </source>
</reference>
<organism evidence="3 4">
    <name type="scientific">Paenibacillus cremeus</name>
    <dbReference type="NCBI Taxonomy" id="2163881"/>
    <lineage>
        <taxon>Bacteria</taxon>
        <taxon>Bacillati</taxon>
        <taxon>Bacillota</taxon>
        <taxon>Bacilli</taxon>
        <taxon>Bacillales</taxon>
        <taxon>Paenibacillaceae</taxon>
        <taxon>Paenibacillus</taxon>
    </lineage>
</organism>
<dbReference type="AlphaFoldDB" id="A0A559KH45"/>
<evidence type="ECO:0000259" key="2">
    <source>
        <dbReference type="PROSITE" id="PS51186"/>
    </source>
</evidence>
<keyword evidence="1" id="KW-0046">Antibiotic resistance</keyword>
<dbReference type="Gene3D" id="3.40.630.30">
    <property type="match status" value="1"/>
</dbReference>
<dbReference type="EMBL" id="VNJI01000002">
    <property type="protein sequence ID" value="TVY11457.1"/>
    <property type="molecule type" value="Genomic_DNA"/>
</dbReference>
<protein>
    <submittedName>
        <fullName evidence="3">Acetyltransferase</fullName>
    </submittedName>
</protein>
<gene>
    <name evidence="3" type="ORF">FPZ49_01800</name>
</gene>
<keyword evidence="3" id="KW-0808">Transferase</keyword>
<evidence type="ECO:0000256" key="1">
    <source>
        <dbReference type="ARBA" id="ARBA00023251"/>
    </source>
</evidence>
<evidence type="ECO:0000313" key="3">
    <source>
        <dbReference type="EMBL" id="TVY11457.1"/>
    </source>
</evidence>